<dbReference type="SUPFAM" id="SSF55073">
    <property type="entry name" value="Nucleotide cyclase"/>
    <property type="match status" value="1"/>
</dbReference>
<feature type="transmembrane region" description="Helical" evidence="4">
    <location>
        <begin position="6"/>
        <end position="27"/>
    </location>
</feature>
<evidence type="ECO:0000256" key="4">
    <source>
        <dbReference type="SAM" id="Phobius"/>
    </source>
</evidence>
<evidence type="ECO:0000313" key="7">
    <source>
        <dbReference type="Proteomes" id="UP000188243"/>
    </source>
</evidence>
<dbReference type="PANTHER" id="PTHR45138">
    <property type="entry name" value="REGULATORY COMPONENTS OF SENSORY TRANSDUCTION SYSTEM"/>
    <property type="match status" value="1"/>
</dbReference>
<feature type="domain" description="GGDEF" evidence="5">
    <location>
        <begin position="250"/>
        <end position="383"/>
    </location>
</feature>
<name>A0A1Q2GTY0_9GAMM</name>
<feature type="transmembrane region" description="Helical" evidence="4">
    <location>
        <begin position="151"/>
        <end position="173"/>
    </location>
</feature>
<feature type="transmembrane region" description="Helical" evidence="4">
    <location>
        <begin position="34"/>
        <end position="52"/>
    </location>
</feature>
<dbReference type="Pfam" id="PF00990">
    <property type="entry name" value="GGDEF"/>
    <property type="match status" value="1"/>
</dbReference>
<dbReference type="InterPro" id="IPR029787">
    <property type="entry name" value="Nucleotide_cyclase"/>
</dbReference>
<evidence type="ECO:0000256" key="1">
    <source>
        <dbReference type="ARBA" id="ARBA00001946"/>
    </source>
</evidence>
<dbReference type="PROSITE" id="PS50887">
    <property type="entry name" value="GGDEF"/>
    <property type="match status" value="1"/>
</dbReference>
<dbReference type="Gene3D" id="3.30.70.270">
    <property type="match status" value="1"/>
</dbReference>
<evidence type="ECO:0000313" key="6">
    <source>
        <dbReference type="EMBL" id="AQP98588.1"/>
    </source>
</evidence>
<dbReference type="EMBL" id="CP019628">
    <property type="protein sequence ID" value="AQP98588.1"/>
    <property type="molecule type" value="Genomic_DNA"/>
</dbReference>
<keyword evidence="4" id="KW-0812">Transmembrane</keyword>
<keyword evidence="4" id="KW-1133">Transmembrane helix</keyword>
<gene>
    <name evidence="6" type="ORF">B0W48_01510</name>
</gene>
<dbReference type="CDD" id="cd01949">
    <property type="entry name" value="GGDEF"/>
    <property type="match status" value="1"/>
</dbReference>
<proteinExistence type="predicted"/>
<evidence type="ECO:0000256" key="2">
    <source>
        <dbReference type="ARBA" id="ARBA00012528"/>
    </source>
</evidence>
<keyword evidence="4" id="KW-0472">Membrane</keyword>
<dbReference type="NCBIfam" id="TIGR00254">
    <property type="entry name" value="GGDEF"/>
    <property type="match status" value="1"/>
</dbReference>
<dbReference type="PANTHER" id="PTHR45138:SF9">
    <property type="entry name" value="DIGUANYLATE CYCLASE DGCM-RELATED"/>
    <property type="match status" value="1"/>
</dbReference>
<comment type="catalytic activity">
    <reaction evidence="3">
        <text>2 GTP = 3',3'-c-di-GMP + 2 diphosphate</text>
        <dbReference type="Rhea" id="RHEA:24898"/>
        <dbReference type="ChEBI" id="CHEBI:33019"/>
        <dbReference type="ChEBI" id="CHEBI:37565"/>
        <dbReference type="ChEBI" id="CHEBI:58805"/>
        <dbReference type="EC" id="2.7.7.65"/>
    </reaction>
</comment>
<protein>
    <recommendedName>
        <fullName evidence="2">diguanylate cyclase</fullName>
        <ecNumber evidence="2">2.7.7.65</ecNumber>
    </recommendedName>
</protein>
<dbReference type="InterPro" id="IPR043128">
    <property type="entry name" value="Rev_trsase/Diguanyl_cyclase"/>
</dbReference>
<dbReference type="SMART" id="SM00267">
    <property type="entry name" value="GGDEF"/>
    <property type="match status" value="1"/>
</dbReference>
<feature type="transmembrane region" description="Helical" evidence="4">
    <location>
        <begin position="64"/>
        <end position="81"/>
    </location>
</feature>
<organism evidence="6 7">
    <name type="scientific">Pseudoalteromonas aliena</name>
    <dbReference type="NCBI Taxonomy" id="247523"/>
    <lineage>
        <taxon>Bacteria</taxon>
        <taxon>Pseudomonadati</taxon>
        <taxon>Pseudomonadota</taxon>
        <taxon>Gammaproteobacteria</taxon>
        <taxon>Alteromonadales</taxon>
        <taxon>Pseudoalteromonadaceae</taxon>
        <taxon>Pseudoalteromonas</taxon>
    </lineage>
</organism>
<accession>A0A1Q2GTY0</accession>
<reference evidence="6 7" key="1">
    <citation type="submission" date="2017-02" db="EMBL/GenBank/DDBJ databases">
        <title>Complete genome sequence of the cold-active Pseudoalteromonas aliena strain EH1 isolated from Arctic seawater.</title>
        <authorList>
            <person name="Kim E."/>
            <person name="Heo E."/>
            <person name="Kim H."/>
            <person name="Kim D."/>
        </authorList>
    </citation>
    <scope>NUCLEOTIDE SEQUENCE [LARGE SCALE GENOMIC DNA]</scope>
    <source>
        <strain evidence="6 7">EH1</strain>
    </source>
</reference>
<dbReference type="InterPro" id="IPR000160">
    <property type="entry name" value="GGDEF_dom"/>
</dbReference>
<feature type="transmembrane region" description="Helical" evidence="4">
    <location>
        <begin position="93"/>
        <end position="110"/>
    </location>
</feature>
<feature type="transmembrane region" description="Helical" evidence="4">
    <location>
        <begin position="116"/>
        <end position="139"/>
    </location>
</feature>
<comment type="cofactor">
    <cofactor evidence="1">
        <name>Mg(2+)</name>
        <dbReference type="ChEBI" id="CHEBI:18420"/>
    </cofactor>
</comment>
<dbReference type="AlphaFoldDB" id="A0A1Q2GTY0"/>
<feature type="transmembrane region" description="Helical" evidence="4">
    <location>
        <begin position="185"/>
        <end position="210"/>
    </location>
</feature>
<evidence type="ECO:0000256" key="3">
    <source>
        <dbReference type="ARBA" id="ARBA00034247"/>
    </source>
</evidence>
<dbReference type="Proteomes" id="UP000188243">
    <property type="component" value="Chromosome"/>
</dbReference>
<dbReference type="FunFam" id="3.30.70.270:FF:000001">
    <property type="entry name" value="Diguanylate cyclase domain protein"/>
    <property type="match status" value="1"/>
</dbReference>
<dbReference type="STRING" id="247523.B0W48_01510"/>
<dbReference type="EC" id="2.7.7.65" evidence="2"/>
<dbReference type="GO" id="GO:0052621">
    <property type="term" value="F:diguanylate cyclase activity"/>
    <property type="evidence" value="ECO:0007669"/>
    <property type="project" value="UniProtKB-EC"/>
</dbReference>
<sequence>MNPLSYILVTLFLTSVIWAIIFLMSWFTLGKKQYALLWAGAFTLSACQWATILGRSLFSSDITVWMLASSLSVGSVLLGTWGHCIRVNSSIRIRYLIFFAIITLAVVYYFKAVNVHVGLFMSLYIYYDVILLMLNAAIILKHKQKSLPAEIGASITYILCGIFLFFAATIALMQGSQVNLEYIELYNLINFLTVPSAHVGMAVFIIFIMASDLADEMENLAMTDVLTGCLNRRGFYQKGQAKLAKKCTEQYMSLIYWDIDNFKKINDDYGHANGDLVLIEAVKRVTSHINTNDLFGRIGGEEFVILATSNSEEEAKAIPEQLRLALANNPFRLNEQSINVTASFGVINIQCNKITIESAINQADKALYNAKHKGKNTVVDAIVQN</sequence>
<dbReference type="KEGG" id="paln:B0W48_01510"/>
<dbReference type="InterPro" id="IPR050469">
    <property type="entry name" value="Diguanylate_Cyclase"/>
</dbReference>
<evidence type="ECO:0000259" key="5">
    <source>
        <dbReference type="PROSITE" id="PS50887"/>
    </source>
</evidence>